<dbReference type="Proteomes" id="UP000050437">
    <property type="component" value="Unassembled WGS sequence"/>
</dbReference>
<evidence type="ECO:0000313" key="14">
    <source>
        <dbReference type="Proteomes" id="UP000076857"/>
    </source>
</evidence>
<dbReference type="EMBL" id="RJAI01000056">
    <property type="protein sequence ID" value="RNF84724.1"/>
    <property type="molecule type" value="Genomic_DNA"/>
</dbReference>
<evidence type="ECO:0000313" key="15">
    <source>
        <dbReference type="Proteomes" id="UP000196082"/>
    </source>
</evidence>
<dbReference type="Proteomes" id="UP000553948">
    <property type="component" value="Unassembled WGS sequence"/>
</dbReference>
<evidence type="ECO:0000313" key="13">
    <source>
        <dbReference type="Proteomes" id="UP000050437"/>
    </source>
</evidence>
<dbReference type="Proteomes" id="UP000639504">
    <property type="component" value="Unassembled WGS sequence"/>
</dbReference>
<dbReference type="Proteomes" id="UP000278162">
    <property type="component" value="Unassembled WGS sequence"/>
</dbReference>
<dbReference type="Proteomes" id="UP000637061">
    <property type="component" value="Unassembled WGS sequence"/>
</dbReference>
<evidence type="ECO:0000313" key="5">
    <source>
        <dbReference type="EMBL" id="MBF8736632.1"/>
    </source>
</evidence>
<dbReference type="EMBL" id="NFSB01000077">
    <property type="protein sequence ID" value="OUM31750.1"/>
    <property type="molecule type" value="Genomic_DNA"/>
</dbReference>
<evidence type="ECO:0000259" key="1">
    <source>
        <dbReference type="Pfam" id="PF06527"/>
    </source>
</evidence>
<evidence type="ECO:0000313" key="9">
    <source>
        <dbReference type="EMBL" id="QCI09919.1"/>
    </source>
</evidence>
<evidence type="ECO:0000313" key="4">
    <source>
        <dbReference type="EMBL" id="MBA6118718.1"/>
    </source>
</evidence>
<evidence type="ECO:0000313" key="2">
    <source>
        <dbReference type="EMBL" id="ANY85622.1"/>
    </source>
</evidence>
<evidence type="ECO:0000313" key="16">
    <source>
        <dbReference type="Proteomes" id="UP000237230"/>
    </source>
</evidence>
<evidence type="ECO:0000313" key="8">
    <source>
        <dbReference type="EMBL" id="POG04874.1"/>
    </source>
</evidence>
<organism evidence="4 20">
    <name type="scientific">Pseudomonas putida</name>
    <name type="common">Arthrobacter siderocapsulatus</name>
    <dbReference type="NCBI Taxonomy" id="303"/>
    <lineage>
        <taxon>Bacteria</taxon>
        <taxon>Pseudomonadati</taxon>
        <taxon>Pseudomonadota</taxon>
        <taxon>Gammaproteobacteria</taxon>
        <taxon>Pseudomonadales</taxon>
        <taxon>Pseudomonadaceae</taxon>
        <taxon>Pseudomonas</taxon>
    </lineage>
</organism>
<dbReference type="Proteomes" id="UP000196082">
    <property type="component" value="Unassembled WGS sequence"/>
</dbReference>
<protein>
    <submittedName>
        <fullName evidence="2">Helix-turn-helix domain protein</fullName>
    </submittedName>
    <submittedName>
        <fullName evidence="4">TniQ family protein</fullName>
    </submittedName>
</protein>
<reference evidence="12 17" key="7">
    <citation type="submission" date="2018-10" db="EMBL/GenBank/DDBJ databases">
        <title>An outbreak of IMP-63 producing strain in France.</title>
        <authorList>
            <person name="Bour M."/>
            <person name="Liapis E."/>
            <person name="Plesiat P."/>
        </authorList>
    </citation>
    <scope>NUCLEOTIDE SEQUENCE [LARGE SCALE GENOMIC DNA]</scope>
    <source>
        <strain evidence="12 17">12917</strain>
    </source>
</reference>
<evidence type="ECO:0000313" key="19">
    <source>
        <dbReference type="Proteomes" id="UP000516786"/>
    </source>
</evidence>
<evidence type="ECO:0000313" key="10">
    <source>
        <dbReference type="EMBL" id="QJQ07879.1"/>
    </source>
</evidence>
<sequence>MFGLLINPRPHQDESLLGYLQRLAKANGLPRKELLTAFARADETDVADWLQMMEGPLSWPAVSAEFRDPRPKGVKLWTTHHARYCPICLGEAGYWRESWGLTLVTTCSVHGTELHGRCPNCLKETDPSAMSANSCQACGTSLSGTNFEIAPASDTAAWLTSGFEDRFYADSLPADAGLAALTYEQFHELSSRLAVRSLPTERTQPLKVADSGSLEISRLMANAAGVVLMNWPLAFRELLSGLKAVHSDNEHWTLSRSFGPIYHDIHRDLDDSCFDFLRREFESFLQHAWEAPLAKRNRNLSEETIERHRWVSFDSAAEACGLGVSVIKRLHQEGQIAYREKVHEDRVFTVVDLDHLKAISQHLQGVADMKETSTLLSLCRNRVRQLLAGGTLQFFGGEPRPGERWLIDCRSINELIDEKLPTSSDQSLVSINYLAKHSLPKGGGLVELVQAIRAGELRAYGPAENGSVAVGAWLLKPQDFAAWQQARAENKSPVFPGLSVVKAAALLGVKEQCAYAFVRLGLLWSTAVERGRRTQLMVKPQAIDRFRRGYILGPEIAVYLGKSTREAFKHLWEARFRPVAGPSIPNAACRQYVWVRSKKLIDYLASEAAQIDDPEAITFLSTPIAQPRDCRFRHVGSR</sequence>
<evidence type="ECO:0000313" key="6">
    <source>
        <dbReference type="EMBL" id="MBI6883842.1"/>
    </source>
</evidence>
<dbReference type="EMBL" id="CP039371">
    <property type="protein sequence ID" value="QCI09919.1"/>
    <property type="molecule type" value="Genomic_DNA"/>
</dbReference>
<proteinExistence type="predicted"/>
<dbReference type="EMBL" id="CP050951">
    <property type="protein sequence ID" value="QJQ07879.1"/>
    <property type="molecule type" value="Genomic_DNA"/>
</dbReference>
<dbReference type="Proteomes" id="UP000076857">
    <property type="component" value="Chromosome"/>
</dbReference>
<dbReference type="EMBL" id="JADLKB010000014">
    <property type="protein sequence ID" value="MBF8736632.1"/>
    <property type="molecule type" value="Genomic_DNA"/>
</dbReference>
<dbReference type="OMA" id="WHLRDGE"/>
<reference evidence="3 13" key="1">
    <citation type="submission" date="2015-10" db="EMBL/GenBank/DDBJ databases">
        <title>Pseudomonas putida clinical strains.</title>
        <authorList>
            <person name="Molina L."/>
            <person name="Udaondo Z."/>
        </authorList>
    </citation>
    <scope>NUCLEOTIDE SEQUENCE [LARGE SCALE GENOMIC DNA]</scope>
    <source>
        <strain evidence="3 13">HB13667</strain>
    </source>
</reference>
<reference evidence="8 16" key="6">
    <citation type="submission" date="2018-03" db="EMBL/GenBank/DDBJ databases">
        <title>Draft genome of Pseudomonas putida strain KH-21-114.</title>
        <authorList>
            <person name="Yoshizawa S."/>
            <person name="Khan N.H."/>
            <person name="Nishimura M."/>
            <person name="Chiura H.X."/>
            <person name="Ogura Y."/>
            <person name="Hayashi T."/>
            <person name="Kogure K."/>
        </authorList>
    </citation>
    <scope>NUCLEOTIDE SEQUENCE [LARGE SCALE GENOMIC DNA]</scope>
    <source>
        <strain evidence="8 16">KH-21-114</strain>
    </source>
</reference>
<dbReference type="EMBL" id="CP016634">
    <property type="protein sequence ID" value="ANY85622.1"/>
    <property type="molecule type" value="Genomic_DNA"/>
</dbReference>
<reference evidence="11 19" key="12">
    <citation type="submission" date="2020-09" db="EMBL/GenBank/DDBJ databases">
        <title>Co-existence of a novel multidrug-resistance efflux pump with carbapenem resistance gene blaVIM-2 in one megaplasmid in Pseudomonas putida.</title>
        <authorList>
            <person name="Peng K."/>
            <person name="Li R."/>
        </authorList>
    </citation>
    <scope>NUCLEOTIDE SEQUENCE [LARGE SCALE GENOMIC DNA]</scope>
    <source>
        <strain evidence="11 19">ZXPA-20</strain>
    </source>
</reference>
<dbReference type="EMBL" id="MINH01000021">
    <property type="protein sequence ID" value="POG04874.1"/>
    <property type="molecule type" value="Genomic_DNA"/>
</dbReference>
<dbReference type="AlphaFoldDB" id="A0A0P7CHZ8"/>
<reference evidence="7 15" key="5">
    <citation type="submission" date="2017-05" db="EMBL/GenBank/DDBJ databases">
        <title>Whole genome sequence of Pseudomonas putida isolate 1312 commercialized as a biostimulant.</title>
        <authorList>
            <person name="Crovadore J."/>
            <person name="Blanc P."/>
            <person name="Chablais R."/>
            <person name="Cochard B."/>
            <person name="Grizard D."/>
            <person name="Lefort F."/>
        </authorList>
    </citation>
    <scope>NUCLEOTIDE SEQUENCE [LARGE SCALE GENOMIC DNA]</scope>
    <source>
        <strain evidence="7 15">1312</strain>
    </source>
</reference>
<reference evidence="10 14" key="10">
    <citation type="submission" date="2020-04" db="EMBL/GenBank/DDBJ databases">
        <title>Complete genome sequence of Pseudomonas putida strain JQ581.</title>
        <authorList>
            <person name="Mu Y."/>
        </authorList>
    </citation>
    <scope>NUCLEOTIDE SEQUENCE [LARGE SCALE GENOMIC DNA]</scope>
    <source>
        <strain evidence="10 14">JQ581</strain>
    </source>
</reference>
<accession>A0A0P7CHZ8</accession>
<evidence type="ECO:0000313" key="20">
    <source>
        <dbReference type="Proteomes" id="UP000553948"/>
    </source>
</evidence>
<reference evidence="10 14" key="2">
    <citation type="submission" date="2016-04" db="EMBL/GenBank/DDBJ databases">
        <authorList>
            <person name="Qiu J."/>
        </authorList>
    </citation>
    <scope>NUCLEOTIDE SEQUENCE [LARGE SCALE GENOMIC DNA]</scope>
    <source>
        <strain evidence="10 14">JQ581</strain>
    </source>
</reference>
<dbReference type="Proteomes" id="UP000237230">
    <property type="component" value="Unassembled WGS sequence"/>
</dbReference>
<gene>
    <name evidence="10" type="ORF">A3L25_000040</name>
    <name evidence="7" type="ORF">B8W72_14675</name>
    <name evidence="8" type="ORF">BGP84_18420</name>
    <name evidence="9" type="ORF">E6B08_00040</name>
    <name evidence="12" type="ORF">EFK07_22200</name>
    <name evidence="4" type="ORF">H4C47_23665</name>
    <name evidence="3" type="ORF">HB13667_05505</name>
    <name evidence="11" type="ORF">ID616_00060</name>
    <name evidence="2" type="ORF">IEC33019_0008</name>
    <name evidence="5" type="ORF">IR015_14590</name>
    <name evidence="6" type="ORF">JEU22_07955</name>
</gene>
<reference evidence="8 16" key="4">
    <citation type="submission" date="2016-08" db="EMBL/GenBank/DDBJ databases">
        <authorList>
            <person name="Seilhamer J.J."/>
        </authorList>
    </citation>
    <scope>NUCLEOTIDE SEQUENCE [LARGE SCALE GENOMIC DNA]</scope>
    <source>
        <strain evidence="8 16">KH-21-114</strain>
    </source>
</reference>
<evidence type="ECO:0000313" key="11">
    <source>
        <dbReference type="EMBL" id="QOC98164.1"/>
    </source>
</evidence>
<reference evidence="4 20" key="11">
    <citation type="submission" date="2020-07" db="EMBL/GenBank/DDBJ databases">
        <title>Diversity of carbapenemase encoding genes among Pseudomonas putida group clinical isolates in a tertiary Brazilian hospital.</title>
        <authorList>
            <person name="Alberto-Lei F."/>
            <person name="Nodari C.S."/>
            <person name="Streling A.P."/>
            <person name="Paulino J.T."/>
            <person name="Bessa-Neto F.O."/>
            <person name="Cayo R."/>
            <person name="Gales A.C."/>
        </authorList>
    </citation>
    <scope>NUCLEOTIDE SEQUENCE [LARGE SCALE GENOMIC DNA]</scope>
    <source>
        <strain evidence="4 20">12464</strain>
    </source>
</reference>
<dbReference type="RefSeq" id="WP_010951430.1">
    <property type="nucleotide sequence ID" value="NZ_AP022055.1"/>
</dbReference>
<dbReference type="InterPro" id="IPR009492">
    <property type="entry name" value="TniQ"/>
</dbReference>
<dbReference type="EMBL" id="CP061723">
    <property type="protein sequence ID" value="QOC98164.1"/>
    <property type="molecule type" value="Genomic_DNA"/>
</dbReference>
<evidence type="ECO:0000313" key="3">
    <source>
        <dbReference type="EMBL" id="KPM67797.1"/>
    </source>
</evidence>
<dbReference type="GeneID" id="97165483"/>
<reference evidence="6" key="14">
    <citation type="submission" date="2020-12" db="EMBL/GenBank/DDBJ databases">
        <title>Enhanced detection system for hospital associated transmission using whole genome sequencing surveillance.</title>
        <authorList>
            <person name="Harrison L.H."/>
            <person name="Van Tyne D."/>
            <person name="Marsh J.W."/>
            <person name="Griffith M.P."/>
            <person name="Snyder D.J."/>
            <person name="Cooper V.S."/>
            <person name="Mustapha M."/>
        </authorList>
    </citation>
    <scope>NUCLEOTIDE SEQUENCE</scope>
    <source>
        <strain evidence="6">PSB00042</strain>
    </source>
</reference>
<dbReference type="Proteomes" id="UP000298551">
    <property type="component" value="Chromosome"/>
</dbReference>
<reference evidence="9" key="8">
    <citation type="submission" date="2019-04" db="EMBL/GenBank/DDBJ databases">
        <title>Genome Sequence of Pseudomonas putida 1290, an Auxin Catabolizing Strain.</title>
        <authorList>
            <person name="Laird T.S."/>
            <person name="Leveau J.H.J."/>
        </authorList>
    </citation>
    <scope>NUCLEOTIDE SEQUENCE [LARGE SCALE GENOMIC DNA]</scope>
    <source>
        <strain evidence="9">1290</strain>
    </source>
</reference>
<dbReference type="PATRIC" id="fig|303.175.peg.41"/>
<dbReference type="EMBL" id="JAEHTE010000005">
    <property type="protein sequence ID" value="MBI6883842.1"/>
    <property type="molecule type" value="Genomic_DNA"/>
</dbReference>
<dbReference type="OrthoDB" id="6296434at2"/>
<dbReference type="EMBL" id="LKKS01000027">
    <property type="protein sequence ID" value="KPM67797.1"/>
    <property type="molecule type" value="Genomic_DNA"/>
</dbReference>
<feature type="domain" description="TniQ" evidence="1">
    <location>
        <begin position="6"/>
        <end position="114"/>
    </location>
</feature>
<dbReference type="Proteomes" id="UP000516786">
    <property type="component" value="Chromosome"/>
</dbReference>
<name>A0A0P7CHZ8_PSEPU</name>
<evidence type="ECO:0000313" key="18">
    <source>
        <dbReference type="Proteomes" id="UP000298551"/>
    </source>
</evidence>
<reference evidence="5" key="13">
    <citation type="submission" date="2020-10" db="EMBL/GenBank/DDBJ databases">
        <title>Genome sequences of Pseudomonas isolates.</title>
        <authorList>
            <person name="Wessels L."/>
            <person name="Reich F."/>
            <person name="Hammerl J."/>
        </authorList>
    </citation>
    <scope>NUCLEOTIDE SEQUENCE</scope>
    <source>
        <strain evidence="5">20-MO00640-0</strain>
    </source>
</reference>
<evidence type="ECO:0000313" key="12">
    <source>
        <dbReference type="EMBL" id="RNF84724.1"/>
    </source>
</evidence>
<dbReference type="EMBL" id="JACGDG010000025">
    <property type="protein sequence ID" value="MBA6118718.1"/>
    <property type="molecule type" value="Genomic_DNA"/>
</dbReference>
<dbReference type="Pfam" id="PF06527">
    <property type="entry name" value="TniQ"/>
    <property type="match status" value="1"/>
</dbReference>
<reference evidence="18" key="9">
    <citation type="submission" date="2019-04" db="EMBL/GenBank/DDBJ databases">
        <title>Genome sequence of Pseudomonas putida 1290, an auxin catabolizing strain.</title>
        <authorList>
            <person name="Laird T.S."/>
            <person name="Leveau J.H.J."/>
        </authorList>
    </citation>
    <scope>NUCLEOTIDE SEQUENCE [LARGE SCALE GENOMIC DNA]</scope>
    <source>
        <strain evidence="18">1290</strain>
    </source>
</reference>
<evidence type="ECO:0000313" key="7">
    <source>
        <dbReference type="EMBL" id="OUM31750.1"/>
    </source>
</evidence>
<evidence type="ECO:0000313" key="17">
    <source>
        <dbReference type="Proteomes" id="UP000278162"/>
    </source>
</evidence>
<reference evidence="2" key="3">
    <citation type="submission" date="2016-07" db="EMBL/GenBank/DDBJ databases">
        <title>New class B carbapenemase carried by novel plasmid in Pseudomonas putida enviromental strain in eastern Amazonia.</title>
        <authorList>
            <person name="Souza C.O."/>
            <person name="Lima K.V."/>
            <person name="Brasiliense D.M."/>
            <person name="Perez-Chaparro P.J."/>
            <person name="Mamizuka E.M."/>
            <person name="Lima M.O."/>
            <person name="Lima L.N."/>
            <person name="McCulloch J.A."/>
        </authorList>
    </citation>
    <scope>NUCLEOTIDE SEQUENCE [LARGE SCALE GENOMIC DNA]</scope>
    <source>
        <strain evidence="2">IEC33019</strain>
    </source>
</reference>